<sequence length="226" mass="25913">MLNIPSLETLIITNNHLQSLVEGCFHENLEYLNLEFNSLSQITEGVLKPLKNLKELNLSHNRFKGIELSYGLPSLESLDLSHNEIVVIVEDSFKNFWELKSLKLDHNYLTAISYKIFPTGNSITTLHLHYNAFMYIPETTAQILPKLREITIGGNPWACPCLVIVTGYLQEKNITQPECDRKYFSIGRSAVCVITDDESCTYEEKLTQVDFNNFRSSLQQDLCFEL</sequence>
<accession>A0AAN7ZH06</accession>
<dbReference type="InterPro" id="IPR003591">
    <property type="entry name" value="Leu-rich_rpt_typical-subtyp"/>
</dbReference>
<dbReference type="Gene3D" id="3.80.10.10">
    <property type="entry name" value="Ribonuclease Inhibitor"/>
    <property type="match status" value="1"/>
</dbReference>
<evidence type="ECO:0000256" key="2">
    <source>
        <dbReference type="ARBA" id="ARBA00022737"/>
    </source>
</evidence>
<dbReference type="InterPro" id="IPR032675">
    <property type="entry name" value="LRR_dom_sf"/>
</dbReference>
<dbReference type="PANTHER" id="PTHR24366:SF96">
    <property type="entry name" value="LEUCINE RICH REPEAT CONTAINING 53"/>
    <property type="match status" value="1"/>
</dbReference>
<dbReference type="PANTHER" id="PTHR24366">
    <property type="entry name" value="IG(IMMUNOGLOBULIN) AND LRR(LEUCINE RICH REPEAT) DOMAINS"/>
    <property type="match status" value="1"/>
</dbReference>
<dbReference type="Pfam" id="PF00560">
    <property type="entry name" value="LRR_1"/>
    <property type="match status" value="1"/>
</dbReference>
<evidence type="ECO:0000313" key="4">
    <source>
        <dbReference type="Proteomes" id="UP001329430"/>
    </source>
</evidence>
<dbReference type="Pfam" id="PF13855">
    <property type="entry name" value="LRR_8"/>
    <property type="match status" value="2"/>
</dbReference>
<keyword evidence="4" id="KW-1185">Reference proteome</keyword>
<reference evidence="3 4" key="1">
    <citation type="journal article" date="2024" name="Insects">
        <title>An Improved Chromosome-Level Genome Assembly of the Firefly Pyrocoelia pectoralis.</title>
        <authorList>
            <person name="Fu X."/>
            <person name="Meyer-Rochow V.B."/>
            <person name="Ballantyne L."/>
            <person name="Zhu X."/>
        </authorList>
    </citation>
    <scope>NUCLEOTIDE SEQUENCE [LARGE SCALE GENOMIC DNA]</scope>
    <source>
        <strain evidence="3">XCY_ONT2</strain>
    </source>
</reference>
<protein>
    <submittedName>
        <fullName evidence="3">Uncharacterized protein</fullName>
    </submittedName>
</protein>
<dbReference type="PROSITE" id="PS51450">
    <property type="entry name" value="LRR"/>
    <property type="match status" value="2"/>
</dbReference>
<dbReference type="Proteomes" id="UP001329430">
    <property type="component" value="Chromosome 7"/>
</dbReference>
<dbReference type="SUPFAM" id="SSF52058">
    <property type="entry name" value="L domain-like"/>
    <property type="match status" value="1"/>
</dbReference>
<organism evidence="3 4">
    <name type="scientific">Pyrocoelia pectoralis</name>
    <dbReference type="NCBI Taxonomy" id="417401"/>
    <lineage>
        <taxon>Eukaryota</taxon>
        <taxon>Metazoa</taxon>
        <taxon>Ecdysozoa</taxon>
        <taxon>Arthropoda</taxon>
        <taxon>Hexapoda</taxon>
        <taxon>Insecta</taxon>
        <taxon>Pterygota</taxon>
        <taxon>Neoptera</taxon>
        <taxon>Endopterygota</taxon>
        <taxon>Coleoptera</taxon>
        <taxon>Polyphaga</taxon>
        <taxon>Elateriformia</taxon>
        <taxon>Elateroidea</taxon>
        <taxon>Lampyridae</taxon>
        <taxon>Lampyrinae</taxon>
        <taxon>Pyrocoelia</taxon>
    </lineage>
</organism>
<evidence type="ECO:0000313" key="3">
    <source>
        <dbReference type="EMBL" id="KAK5641827.1"/>
    </source>
</evidence>
<dbReference type="InterPro" id="IPR001611">
    <property type="entry name" value="Leu-rich_rpt"/>
</dbReference>
<proteinExistence type="predicted"/>
<dbReference type="EMBL" id="JAVRBK010000007">
    <property type="protein sequence ID" value="KAK5641827.1"/>
    <property type="molecule type" value="Genomic_DNA"/>
</dbReference>
<comment type="caution">
    <text evidence="3">The sequence shown here is derived from an EMBL/GenBank/DDBJ whole genome shotgun (WGS) entry which is preliminary data.</text>
</comment>
<evidence type="ECO:0000256" key="1">
    <source>
        <dbReference type="ARBA" id="ARBA00022614"/>
    </source>
</evidence>
<keyword evidence="1" id="KW-0433">Leucine-rich repeat</keyword>
<gene>
    <name evidence="3" type="ORF">RI129_010374</name>
</gene>
<dbReference type="AlphaFoldDB" id="A0AAN7ZH06"/>
<dbReference type="PRINTS" id="PR00019">
    <property type="entry name" value="LEURICHRPT"/>
</dbReference>
<keyword evidence="2" id="KW-0677">Repeat</keyword>
<dbReference type="SMART" id="SM00369">
    <property type="entry name" value="LRR_TYP"/>
    <property type="match status" value="5"/>
</dbReference>
<name>A0AAN7ZH06_9COLE</name>